<dbReference type="InterPro" id="IPR011990">
    <property type="entry name" value="TPR-like_helical_dom_sf"/>
</dbReference>
<name>A0A366D5R0_9NOCA</name>
<sequence length="455" mass="49034">MSVVHEWNHESVRALARALNLSTEKFARRLGVTKKTVLTWTNPHSTVEIRADNRNELDKLLTSSPHCVQARFDKLMGFASGAGETSVPQPIPATLISDTAGVHHDTHQVPVLAACTSDGEVDAVDLPRRTVITGLGASAFLVVVGGPASAADISTAPEPVAKTPADWVEHFRTEWLEMITRDNLHGSGSVLPRMETALAEIGRLRDRRAADSRELQRLRVLYGESVSWLHQDARDWDGARAWAEKATNWALELNDPACISLVSIRKSQIACDQGDGQGAVDSAAAAVTHAPPGTRFGAVATLFAAWGHALLRDAYSSACGFERARELAAAADPDADWGFFLDDAYIDIHEATAHLVLGRPRTAISRFESAIAAMSDSYARDRGLYRGRLGLAYAAAGDSAAAARASLEAMRTGLATRSMRVLAPVQHLREAMDPDSVDPDIQAFLGATDHWAVRA</sequence>
<dbReference type="EMBL" id="QNRE01000015">
    <property type="protein sequence ID" value="RBO85296.1"/>
    <property type="molecule type" value="Genomic_DNA"/>
</dbReference>
<proteinExistence type="predicted"/>
<keyword evidence="2" id="KW-1185">Reference proteome</keyword>
<gene>
    <name evidence="1" type="ORF">DFR74_115144</name>
</gene>
<evidence type="ECO:0000313" key="2">
    <source>
        <dbReference type="Proteomes" id="UP000252586"/>
    </source>
</evidence>
<reference evidence="1 2" key="1">
    <citation type="submission" date="2018-06" db="EMBL/GenBank/DDBJ databases">
        <title>Genomic Encyclopedia of Type Strains, Phase IV (KMG-IV): sequencing the most valuable type-strain genomes for metagenomic binning, comparative biology and taxonomic classification.</title>
        <authorList>
            <person name="Goeker M."/>
        </authorList>
    </citation>
    <scope>NUCLEOTIDE SEQUENCE [LARGE SCALE GENOMIC DNA]</scope>
    <source>
        <strain evidence="1 2">DSM 44599</strain>
    </source>
</reference>
<comment type="caution">
    <text evidence="1">The sequence shown here is derived from an EMBL/GenBank/DDBJ whole genome shotgun (WGS) entry which is preliminary data.</text>
</comment>
<dbReference type="Proteomes" id="UP000252586">
    <property type="component" value="Unassembled WGS sequence"/>
</dbReference>
<protein>
    <submittedName>
        <fullName evidence="1">Uncharacterized protein</fullName>
    </submittedName>
</protein>
<dbReference type="STRING" id="1210090.GCA_001613185_03052"/>
<dbReference type="AlphaFoldDB" id="A0A366D5R0"/>
<organism evidence="1 2">
    <name type="scientific">Nocardia puris</name>
    <dbReference type="NCBI Taxonomy" id="208602"/>
    <lineage>
        <taxon>Bacteria</taxon>
        <taxon>Bacillati</taxon>
        <taxon>Actinomycetota</taxon>
        <taxon>Actinomycetes</taxon>
        <taxon>Mycobacteriales</taxon>
        <taxon>Nocardiaceae</taxon>
        <taxon>Nocardia</taxon>
    </lineage>
</organism>
<dbReference type="SUPFAM" id="SSF48452">
    <property type="entry name" value="TPR-like"/>
    <property type="match status" value="1"/>
</dbReference>
<evidence type="ECO:0000313" key="1">
    <source>
        <dbReference type="EMBL" id="RBO85296.1"/>
    </source>
</evidence>
<accession>A0A366D5R0</accession>